<dbReference type="SUPFAM" id="SSF46785">
    <property type="entry name" value="Winged helix' DNA-binding domain"/>
    <property type="match status" value="1"/>
</dbReference>
<dbReference type="PRINTS" id="PR00598">
    <property type="entry name" value="HTHMARR"/>
</dbReference>
<organism evidence="2 3">
    <name type="scientific">Gibbsiella quercinecans</name>
    <dbReference type="NCBI Taxonomy" id="929813"/>
    <lineage>
        <taxon>Bacteria</taxon>
        <taxon>Pseudomonadati</taxon>
        <taxon>Pseudomonadota</taxon>
        <taxon>Gammaproteobacteria</taxon>
        <taxon>Enterobacterales</taxon>
        <taxon>Yersiniaceae</taxon>
        <taxon>Gibbsiella</taxon>
    </lineage>
</organism>
<dbReference type="InterPro" id="IPR036390">
    <property type="entry name" value="WH_DNA-bd_sf"/>
</dbReference>
<feature type="domain" description="HTH marR-type" evidence="1">
    <location>
        <begin position="10"/>
        <end position="141"/>
    </location>
</feature>
<dbReference type="RefSeq" id="WP_095844594.1">
    <property type="nucleotide sequence ID" value="NZ_CP014136.1"/>
</dbReference>
<gene>
    <name evidence="2" type="ORF">AWC35_00770</name>
</gene>
<sequence length="155" mass="16715">MTTVNRTDSPSPLEDALSRLQCVLVARRSRYNPETVTWGQYDILELLRLHGAATPSTLGERLGMARTGVSKALRVLKDQGLVAQAPAEGDRREQVTILTALGEDFLARAASGRHDAAQRLASALTPGEQAIFTELCHKASAALESEGLHDVAGRR</sequence>
<dbReference type="PANTHER" id="PTHR33164">
    <property type="entry name" value="TRANSCRIPTIONAL REGULATOR, MARR FAMILY"/>
    <property type="match status" value="1"/>
</dbReference>
<dbReference type="Pfam" id="PF12802">
    <property type="entry name" value="MarR_2"/>
    <property type="match status" value="1"/>
</dbReference>
<dbReference type="InterPro" id="IPR036388">
    <property type="entry name" value="WH-like_DNA-bd_sf"/>
</dbReference>
<dbReference type="InterPro" id="IPR039422">
    <property type="entry name" value="MarR/SlyA-like"/>
</dbReference>
<dbReference type="SMART" id="SM00347">
    <property type="entry name" value="HTH_MARR"/>
    <property type="match status" value="1"/>
</dbReference>
<evidence type="ECO:0000259" key="1">
    <source>
        <dbReference type="PROSITE" id="PS50995"/>
    </source>
</evidence>
<proteinExistence type="predicted"/>
<dbReference type="GO" id="GO:0006950">
    <property type="term" value="P:response to stress"/>
    <property type="evidence" value="ECO:0007669"/>
    <property type="project" value="TreeGrafter"/>
</dbReference>
<dbReference type="AlphaFoldDB" id="A0A250AVK8"/>
<protein>
    <submittedName>
        <fullName evidence="2">MarR family transcriptional regulator</fullName>
    </submittedName>
</protein>
<accession>A0A250AVK8</accession>
<evidence type="ECO:0000313" key="2">
    <source>
        <dbReference type="EMBL" id="ATA17998.1"/>
    </source>
</evidence>
<dbReference type="KEGG" id="gqu:AWC35_00770"/>
<dbReference type="PROSITE" id="PS50995">
    <property type="entry name" value="HTH_MARR_2"/>
    <property type="match status" value="1"/>
</dbReference>
<dbReference type="EMBL" id="CP014136">
    <property type="protein sequence ID" value="ATA17998.1"/>
    <property type="molecule type" value="Genomic_DNA"/>
</dbReference>
<dbReference type="InterPro" id="IPR000835">
    <property type="entry name" value="HTH_MarR-typ"/>
</dbReference>
<dbReference type="OrthoDB" id="3693638at2"/>
<reference evidence="2 3" key="1">
    <citation type="submission" date="2016-01" db="EMBL/GenBank/DDBJ databases">
        <authorList>
            <person name="Oliw E.H."/>
        </authorList>
    </citation>
    <scope>NUCLEOTIDE SEQUENCE [LARGE SCALE GENOMIC DNA]</scope>
    <source>
        <strain evidence="2 3">FRB97</strain>
    </source>
</reference>
<evidence type="ECO:0000313" key="3">
    <source>
        <dbReference type="Proteomes" id="UP000217182"/>
    </source>
</evidence>
<dbReference type="GO" id="GO:0003700">
    <property type="term" value="F:DNA-binding transcription factor activity"/>
    <property type="evidence" value="ECO:0007669"/>
    <property type="project" value="InterPro"/>
</dbReference>
<name>A0A250AVK8_9GAMM</name>
<dbReference type="PANTHER" id="PTHR33164:SF101">
    <property type="entry name" value="TRANSCRIPTIONAL REPRESSOR MPRA"/>
    <property type="match status" value="1"/>
</dbReference>
<dbReference type="Proteomes" id="UP000217182">
    <property type="component" value="Chromosome"/>
</dbReference>
<dbReference type="Gene3D" id="1.10.10.10">
    <property type="entry name" value="Winged helix-like DNA-binding domain superfamily/Winged helix DNA-binding domain"/>
    <property type="match status" value="1"/>
</dbReference>
<keyword evidence="3" id="KW-1185">Reference proteome</keyword>